<dbReference type="InterPro" id="IPR036322">
    <property type="entry name" value="WD40_repeat_dom_sf"/>
</dbReference>
<dbReference type="GO" id="GO:0005634">
    <property type="term" value="C:nucleus"/>
    <property type="evidence" value="ECO:0007669"/>
    <property type="project" value="UniProtKB-SubCell"/>
</dbReference>
<keyword evidence="15" id="KW-1267">Proteomics identification</keyword>
<dbReference type="GO" id="GO:0034314">
    <property type="term" value="P:Arp2/3 complex-mediated actin nucleation"/>
    <property type="evidence" value="ECO:0007669"/>
    <property type="project" value="InterPro"/>
</dbReference>
<evidence type="ECO:0000256" key="5">
    <source>
        <dbReference type="ARBA" id="ARBA00022574"/>
    </source>
</evidence>
<proteinExistence type="evidence at protein level"/>
<sequence length="344" mass="38843">MAYHSFLLEPISCHAWNKDRTQIALCPNNHEVHIYRKDGAKWSKVHELKEHNGQVTGIDWAPESNRLVTCGTDRNAYVWTLKGNVWKPTLVILRINRAARCVKWSPKENKFAVGSGSRLISICYFEQENDWWVCKHIKKPIRSTVLSLDWHPNNVLLAAGSCDFKCRIFSAYIKEVEERPSPTPWGSKMPFGELMFESSSSCGWVHSICFSASGNRVAWVSHDSTLCLADANKKPDLRAGGRQSQLLAVLHHGDGRWHEHLGRQEPGVSTEGSQNQMKDTARSSQPRLPLLCCSTAALLLPRAPGCQPALGCSNTEIKVVVGLVLFFFYYFCYHPNLCWSYIAL</sequence>
<dbReference type="Proteomes" id="UP000000539">
    <property type="component" value="Chromosome 14"/>
</dbReference>
<reference evidence="13" key="3">
    <citation type="submission" date="2025-09" db="UniProtKB">
        <authorList>
            <consortium name="Ensembl"/>
        </authorList>
    </citation>
    <scope>IDENTIFICATION</scope>
    <source>
        <strain evidence="13">broiler</strain>
    </source>
</reference>
<dbReference type="SMART" id="SM00320">
    <property type="entry name" value="WD40"/>
    <property type="match status" value="4"/>
</dbReference>
<evidence type="ECO:0000256" key="4">
    <source>
        <dbReference type="ARBA" id="ARBA00022490"/>
    </source>
</evidence>
<evidence type="ECO:0000256" key="8">
    <source>
        <dbReference type="ARBA" id="ARBA00023212"/>
    </source>
</evidence>
<keyword evidence="4" id="KW-0963">Cytoplasm</keyword>
<dbReference type="GO" id="GO:0005885">
    <property type="term" value="C:Arp2/3 protein complex"/>
    <property type="evidence" value="ECO:0007669"/>
    <property type="project" value="InterPro"/>
</dbReference>
<dbReference type="Ensembl" id="ENSGALT00010051756.1">
    <property type="protein sequence ID" value="ENSGALP00010030873.1"/>
    <property type="gene ID" value="ENSGALG00010021362.1"/>
</dbReference>
<dbReference type="InterPro" id="IPR001680">
    <property type="entry name" value="WD40_rpt"/>
</dbReference>
<evidence type="ECO:0007829" key="15">
    <source>
        <dbReference type="PeptideAtlas" id="A0A8V0ZQ59"/>
    </source>
</evidence>
<dbReference type="GO" id="GO:0003779">
    <property type="term" value="F:actin binding"/>
    <property type="evidence" value="ECO:0007669"/>
    <property type="project" value="UniProtKB-KW"/>
</dbReference>
<name>A0A8V0ZQ59_CHICK</name>
<comment type="similarity">
    <text evidence="3">Belongs to the WD repeat ARPC1 family.</text>
</comment>
<accession>A0A8V0ZQ59</accession>
<dbReference type="Pfam" id="PF00400">
    <property type="entry name" value="WD40"/>
    <property type="match status" value="2"/>
</dbReference>
<comment type="subcellular location">
    <subcellularLocation>
        <location evidence="2">Cytoplasm</location>
        <location evidence="2">Cytoskeleton</location>
    </subcellularLocation>
    <subcellularLocation>
        <location evidence="1">Nucleus</location>
    </subcellularLocation>
</comment>
<gene>
    <name evidence="13" type="primary">ARPC1B</name>
</gene>
<keyword evidence="9" id="KW-0539">Nucleus</keyword>
<evidence type="ECO:0000313" key="14">
    <source>
        <dbReference type="Proteomes" id="UP000000539"/>
    </source>
</evidence>
<feature type="compositionally biased region" description="Polar residues" evidence="12">
    <location>
        <begin position="270"/>
        <end position="283"/>
    </location>
</feature>
<dbReference type="GeneTree" id="ENSGT00950000183183"/>
<evidence type="ECO:0000256" key="9">
    <source>
        <dbReference type="ARBA" id="ARBA00023242"/>
    </source>
</evidence>
<dbReference type="Gene3D" id="2.130.10.10">
    <property type="entry name" value="YVTN repeat-like/Quinoprotein amine dehydrogenase"/>
    <property type="match status" value="1"/>
</dbReference>
<keyword evidence="6" id="KW-0677">Repeat</keyword>
<evidence type="ECO:0000256" key="11">
    <source>
        <dbReference type="PROSITE-ProRule" id="PRU00221"/>
    </source>
</evidence>
<evidence type="ECO:0000313" key="13">
    <source>
        <dbReference type="Ensembl" id="ENSGALP00010030873.1"/>
    </source>
</evidence>
<feature type="repeat" description="WD" evidence="11">
    <location>
        <begin position="48"/>
        <end position="82"/>
    </location>
</feature>
<keyword evidence="5 11" id="KW-0853">WD repeat</keyword>
<evidence type="ECO:0000256" key="7">
    <source>
        <dbReference type="ARBA" id="ARBA00023203"/>
    </source>
</evidence>
<dbReference type="AlphaFoldDB" id="A0A8V0ZQ59"/>
<organism evidence="13 14">
    <name type="scientific">Gallus gallus</name>
    <name type="common">Chicken</name>
    <dbReference type="NCBI Taxonomy" id="9031"/>
    <lineage>
        <taxon>Eukaryota</taxon>
        <taxon>Metazoa</taxon>
        <taxon>Chordata</taxon>
        <taxon>Craniata</taxon>
        <taxon>Vertebrata</taxon>
        <taxon>Euteleostomi</taxon>
        <taxon>Archelosauria</taxon>
        <taxon>Archosauria</taxon>
        <taxon>Dinosauria</taxon>
        <taxon>Saurischia</taxon>
        <taxon>Theropoda</taxon>
        <taxon>Coelurosauria</taxon>
        <taxon>Aves</taxon>
        <taxon>Neognathae</taxon>
        <taxon>Galloanserae</taxon>
        <taxon>Galliformes</taxon>
        <taxon>Phasianidae</taxon>
        <taxon>Phasianinae</taxon>
        <taxon>Gallus</taxon>
    </lineage>
</organism>
<dbReference type="InterPro" id="IPR015943">
    <property type="entry name" value="WD40/YVTN_repeat-like_dom_sf"/>
</dbReference>
<evidence type="ECO:0000256" key="12">
    <source>
        <dbReference type="SAM" id="MobiDB-lite"/>
    </source>
</evidence>
<dbReference type="PROSITE" id="PS50082">
    <property type="entry name" value="WD_REPEATS_2"/>
    <property type="match status" value="1"/>
</dbReference>
<reference evidence="13" key="2">
    <citation type="submission" date="2025-08" db="UniProtKB">
        <authorList>
            <consortium name="Ensembl"/>
        </authorList>
    </citation>
    <scope>IDENTIFICATION</scope>
    <source>
        <strain evidence="13">broiler</strain>
    </source>
</reference>
<dbReference type="PROSITE" id="PS50294">
    <property type="entry name" value="WD_REPEATS_REGION"/>
    <property type="match status" value="1"/>
</dbReference>
<evidence type="ECO:0000256" key="10">
    <source>
        <dbReference type="ARBA" id="ARBA00045382"/>
    </source>
</evidence>
<dbReference type="PANTHER" id="PTHR10709">
    <property type="entry name" value="ACTIN-RELATED PROTEIN 2/3 COMPLEX SUBUNIT 1"/>
    <property type="match status" value="1"/>
</dbReference>
<dbReference type="InterPro" id="IPR017383">
    <property type="entry name" value="ARPC1"/>
</dbReference>
<keyword evidence="8" id="KW-0206">Cytoskeleton</keyword>
<dbReference type="SUPFAM" id="SSF50978">
    <property type="entry name" value="WD40 repeat-like"/>
    <property type="match status" value="1"/>
</dbReference>
<evidence type="ECO:0000256" key="1">
    <source>
        <dbReference type="ARBA" id="ARBA00004123"/>
    </source>
</evidence>
<feature type="region of interest" description="Disordered" evidence="12">
    <location>
        <begin position="260"/>
        <end position="283"/>
    </location>
</feature>
<dbReference type="OrthoDB" id="406844at2759"/>
<evidence type="ECO:0000256" key="2">
    <source>
        <dbReference type="ARBA" id="ARBA00004245"/>
    </source>
</evidence>
<protein>
    <submittedName>
        <fullName evidence="13">Actin related protein 2/3 complex subunit 1B</fullName>
    </submittedName>
</protein>
<dbReference type="PANTHER" id="PTHR10709:SF10">
    <property type="entry name" value="ACTIN-RELATED PROTEIN 2_3 COMPLEX SUBUNIT 1B"/>
    <property type="match status" value="1"/>
</dbReference>
<comment type="function">
    <text evidence="10">Component of the Arp2/3 complex, a multiprotein complex that mediates actin polymerization upon stimulation by nucleation-promoting factor (NPF). The Arp2/3 complex mediates the formation of branched actin networks in the cytoplasm, providing the force for cell motility. In addition to its role in the cytoplasmic cytoskeleton, the Arp2/3 complex also promotes actin polymerization in the nucleus, thereby regulating gene transcription and repair of damaged DNA. The Arp2/3 complex promotes homologous recombination (HR) repair in response to DNA damage by promoting nuclear actin polymerization, leading to drive motility of double-strand breaks (DSBs).</text>
</comment>
<evidence type="ECO:0000256" key="3">
    <source>
        <dbReference type="ARBA" id="ARBA00006260"/>
    </source>
</evidence>
<keyword evidence="14" id="KW-1185">Reference proteome</keyword>
<keyword evidence="7" id="KW-0009">Actin-binding</keyword>
<reference evidence="13" key="1">
    <citation type="submission" date="2020-11" db="EMBL/GenBank/DDBJ databases">
        <title>Gallus gallus (Chicken) genome, bGalGal1, GRCg7b, maternal haplotype autosomes + Z &amp; W.</title>
        <authorList>
            <person name="Warren W."/>
            <person name="Formenti G."/>
            <person name="Fedrigo O."/>
            <person name="Haase B."/>
            <person name="Mountcastle J."/>
            <person name="Balacco J."/>
            <person name="Tracey A."/>
            <person name="Schneider V."/>
            <person name="Okimoto R."/>
            <person name="Cheng H."/>
            <person name="Hawken R."/>
            <person name="Howe K."/>
            <person name="Jarvis E.D."/>
        </authorList>
    </citation>
    <scope>NUCLEOTIDE SEQUENCE [LARGE SCALE GENOMIC DNA]</scope>
    <source>
        <strain evidence="13">Broiler</strain>
    </source>
</reference>
<evidence type="ECO:0000256" key="6">
    <source>
        <dbReference type="ARBA" id="ARBA00022737"/>
    </source>
</evidence>